<name>A0A229W1A5_9BIFI</name>
<accession>A0A229W1A5</accession>
<gene>
    <name evidence="1" type="ORF">Tam10B_0085</name>
</gene>
<evidence type="ECO:0000313" key="1">
    <source>
        <dbReference type="EMBL" id="OXN01643.1"/>
    </source>
</evidence>
<organism evidence="1 2">
    <name type="scientific">Bifidobacterium vansinderenii</name>
    <dbReference type="NCBI Taxonomy" id="1984871"/>
    <lineage>
        <taxon>Bacteria</taxon>
        <taxon>Bacillati</taxon>
        <taxon>Actinomycetota</taxon>
        <taxon>Actinomycetes</taxon>
        <taxon>Bifidobacteriales</taxon>
        <taxon>Bifidobacteriaceae</taxon>
        <taxon>Bifidobacterium</taxon>
    </lineage>
</organism>
<dbReference type="Proteomes" id="UP000215433">
    <property type="component" value="Unassembled WGS sequence"/>
</dbReference>
<reference evidence="1 2" key="1">
    <citation type="submission" date="2017-05" db="EMBL/GenBank/DDBJ databases">
        <title>Bifidobacterium vansinderenii sp. nov.</title>
        <authorList>
            <person name="Lugli G.A."/>
            <person name="Duranti S."/>
            <person name="Mangifesta M."/>
        </authorList>
    </citation>
    <scope>NUCLEOTIDE SEQUENCE [LARGE SCALE GENOMIC DNA]</scope>
    <source>
        <strain evidence="1 2">Tam10B</strain>
    </source>
</reference>
<dbReference type="RefSeq" id="WP_093959312.1">
    <property type="nucleotide sequence ID" value="NZ_NEWD01000002.1"/>
</dbReference>
<dbReference type="AlphaFoldDB" id="A0A229W1A5"/>
<evidence type="ECO:0000313" key="2">
    <source>
        <dbReference type="Proteomes" id="UP000215433"/>
    </source>
</evidence>
<protein>
    <submittedName>
        <fullName evidence="1">Uncharacterized protein</fullName>
    </submittedName>
</protein>
<dbReference type="EMBL" id="NEWD01000002">
    <property type="protein sequence ID" value="OXN01643.1"/>
    <property type="molecule type" value="Genomic_DNA"/>
</dbReference>
<keyword evidence="2" id="KW-1185">Reference proteome</keyword>
<proteinExistence type="predicted"/>
<sequence>MSIINITKRDHAYQQVLNQIHAMRDTSIEHIDHPDTRQGYLTALAELEHCLNDWMRPPKTLRPH</sequence>
<comment type="caution">
    <text evidence="1">The sequence shown here is derived from an EMBL/GenBank/DDBJ whole genome shotgun (WGS) entry which is preliminary data.</text>
</comment>